<feature type="transmembrane region" description="Helical" evidence="5">
    <location>
        <begin position="44"/>
        <end position="63"/>
    </location>
</feature>
<evidence type="ECO:0000256" key="3">
    <source>
        <dbReference type="ARBA" id="ARBA00022989"/>
    </source>
</evidence>
<dbReference type="Pfam" id="PF13664">
    <property type="entry name" value="DUF4149"/>
    <property type="match status" value="1"/>
</dbReference>
<evidence type="ECO:0000256" key="1">
    <source>
        <dbReference type="ARBA" id="ARBA00004370"/>
    </source>
</evidence>
<dbReference type="AlphaFoldDB" id="A0A1H3ZFY2"/>
<dbReference type="OrthoDB" id="5741001at2"/>
<keyword evidence="2 5" id="KW-0812">Transmembrane</keyword>
<evidence type="ECO:0000256" key="5">
    <source>
        <dbReference type="SAM" id="Phobius"/>
    </source>
</evidence>
<sequence length="136" mass="14128">MHEIVAPLALGILIGGMGLFSLVVAPTAFRALPVETAGRFVRGLFPHYYLFVIGAAAFSAVALVGPAPYLAAMMIGVTALGLLARQVLMPRINALRDRQGAGDAGAAKWFGRLHGVSVAINLVQFVAALAAVALYV</sequence>
<organism evidence="7 8">
    <name type="scientific">Rubrimonas cliftonensis</name>
    <dbReference type="NCBI Taxonomy" id="89524"/>
    <lineage>
        <taxon>Bacteria</taxon>
        <taxon>Pseudomonadati</taxon>
        <taxon>Pseudomonadota</taxon>
        <taxon>Alphaproteobacteria</taxon>
        <taxon>Rhodobacterales</taxon>
        <taxon>Paracoccaceae</taxon>
        <taxon>Rubrimonas</taxon>
    </lineage>
</organism>
<dbReference type="InterPro" id="IPR025423">
    <property type="entry name" value="TMEM205-like"/>
</dbReference>
<protein>
    <recommendedName>
        <fullName evidence="6">TMEM205-like domain-containing protein</fullName>
    </recommendedName>
</protein>
<feature type="transmembrane region" description="Helical" evidence="5">
    <location>
        <begin position="109"/>
        <end position="135"/>
    </location>
</feature>
<feature type="transmembrane region" description="Helical" evidence="5">
    <location>
        <begin position="69"/>
        <end position="88"/>
    </location>
</feature>
<keyword evidence="3 5" id="KW-1133">Transmembrane helix</keyword>
<dbReference type="EMBL" id="FNQM01000003">
    <property type="protein sequence ID" value="SEA22428.1"/>
    <property type="molecule type" value="Genomic_DNA"/>
</dbReference>
<feature type="domain" description="TMEM205-like" evidence="6">
    <location>
        <begin position="8"/>
        <end position="98"/>
    </location>
</feature>
<keyword evidence="8" id="KW-1185">Reference proteome</keyword>
<evidence type="ECO:0000313" key="7">
    <source>
        <dbReference type="EMBL" id="SEA22428.1"/>
    </source>
</evidence>
<proteinExistence type="predicted"/>
<keyword evidence="4 5" id="KW-0472">Membrane</keyword>
<evidence type="ECO:0000256" key="2">
    <source>
        <dbReference type="ARBA" id="ARBA00022692"/>
    </source>
</evidence>
<reference evidence="7 8" key="1">
    <citation type="submission" date="2016-10" db="EMBL/GenBank/DDBJ databases">
        <authorList>
            <person name="de Groot N.N."/>
        </authorList>
    </citation>
    <scope>NUCLEOTIDE SEQUENCE [LARGE SCALE GENOMIC DNA]</scope>
    <source>
        <strain evidence="7 8">DSM 15345</strain>
    </source>
</reference>
<accession>A0A1H3ZFY2</accession>
<comment type="subcellular location">
    <subcellularLocation>
        <location evidence="1">Membrane</location>
    </subcellularLocation>
</comment>
<feature type="transmembrane region" description="Helical" evidence="5">
    <location>
        <begin position="6"/>
        <end position="32"/>
    </location>
</feature>
<evidence type="ECO:0000259" key="6">
    <source>
        <dbReference type="Pfam" id="PF13664"/>
    </source>
</evidence>
<dbReference type="RefSeq" id="WP_093251400.1">
    <property type="nucleotide sequence ID" value="NZ_FNQM01000003.1"/>
</dbReference>
<dbReference type="GO" id="GO:0016020">
    <property type="term" value="C:membrane"/>
    <property type="evidence" value="ECO:0007669"/>
    <property type="project" value="UniProtKB-SubCell"/>
</dbReference>
<evidence type="ECO:0000256" key="4">
    <source>
        <dbReference type="ARBA" id="ARBA00023136"/>
    </source>
</evidence>
<gene>
    <name evidence="7" type="ORF">SAMN05444370_103519</name>
</gene>
<dbReference type="Proteomes" id="UP000198703">
    <property type="component" value="Unassembled WGS sequence"/>
</dbReference>
<evidence type="ECO:0000313" key="8">
    <source>
        <dbReference type="Proteomes" id="UP000198703"/>
    </source>
</evidence>
<dbReference type="STRING" id="89524.SAMN05444370_103519"/>
<name>A0A1H3ZFY2_9RHOB</name>